<dbReference type="EMBL" id="VSWC01000131">
    <property type="protein sequence ID" value="KAA1080896.1"/>
    <property type="molecule type" value="Genomic_DNA"/>
</dbReference>
<evidence type="ECO:0000313" key="2">
    <source>
        <dbReference type="EMBL" id="KAA1080896.1"/>
    </source>
</evidence>
<feature type="region of interest" description="Disordered" evidence="1">
    <location>
        <begin position="25"/>
        <end position="46"/>
    </location>
</feature>
<dbReference type="Proteomes" id="UP000324748">
    <property type="component" value="Unassembled WGS sequence"/>
</dbReference>
<keyword evidence="3" id="KW-1185">Reference proteome</keyword>
<evidence type="ECO:0000256" key="1">
    <source>
        <dbReference type="SAM" id="MobiDB-lite"/>
    </source>
</evidence>
<reference evidence="2 3" key="1">
    <citation type="submission" date="2019-05" db="EMBL/GenBank/DDBJ databases">
        <title>Emergence of the Ug99 lineage of the wheat stem rust pathogen through somatic hybridization.</title>
        <authorList>
            <person name="Li F."/>
            <person name="Upadhyaya N.M."/>
            <person name="Sperschneider J."/>
            <person name="Matny O."/>
            <person name="Nguyen-Phuc H."/>
            <person name="Mago R."/>
            <person name="Raley C."/>
            <person name="Miller M.E."/>
            <person name="Silverstein K.A.T."/>
            <person name="Henningsen E."/>
            <person name="Hirsch C.D."/>
            <person name="Visser B."/>
            <person name="Pretorius Z.A."/>
            <person name="Steffenson B.J."/>
            <person name="Schwessinger B."/>
            <person name="Dodds P.N."/>
            <person name="Figueroa M."/>
        </authorList>
    </citation>
    <scope>NUCLEOTIDE SEQUENCE [LARGE SCALE GENOMIC DNA]</scope>
    <source>
        <strain evidence="2">21-0</strain>
    </source>
</reference>
<proteinExistence type="predicted"/>
<evidence type="ECO:0000313" key="3">
    <source>
        <dbReference type="Proteomes" id="UP000324748"/>
    </source>
</evidence>
<organism evidence="2 3">
    <name type="scientific">Puccinia graminis f. sp. tritici</name>
    <dbReference type="NCBI Taxonomy" id="56615"/>
    <lineage>
        <taxon>Eukaryota</taxon>
        <taxon>Fungi</taxon>
        <taxon>Dikarya</taxon>
        <taxon>Basidiomycota</taxon>
        <taxon>Pucciniomycotina</taxon>
        <taxon>Pucciniomycetes</taxon>
        <taxon>Pucciniales</taxon>
        <taxon>Pucciniaceae</taxon>
        <taxon>Puccinia</taxon>
    </lineage>
</organism>
<name>A0A5B0MX96_PUCGR</name>
<accession>A0A5B0MX96</accession>
<gene>
    <name evidence="2" type="ORF">PGT21_024899</name>
</gene>
<sequence>MHLRAYLGGTSEFPSTHFPHFLKLLGTRPDTPRPGKTEGRPSRAVTCRHAMSPVTEDWPHVKRINASAQELTTMSNDEDKRTIKSPM</sequence>
<feature type="compositionally biased region" description="Basic and acidic residues" evidence="1">
    <location>
        <begin position="30"/>
        <end position="41"/>
    </location>
</feature>
<dbReference type="AlphaFoldDB" id="A0A5B0MX96"/>
<protein>
    <submittedName>
        <fullName evidence="2">Uncharacterized protein</fullName>
    </submittedName>
</protein>
<comment type="caution">
    <text evidence="2">The sequence shown here is derived from an EMBL/GenBank/DDBJ whole genome shotgun (WGS) entry which is preliminary data.</text>
</comment>